<evidence type="ECO:0000256" key="1">
    <source>
        <dbReference type="SAM" id="MobiDB-lite"/>
    </source>
</evidence>
<name>A0AB34KWY0_9PEZI</name>
<dbReference type="InterPro" id="IPR036361">
    <property type="entry name" value="SAP_dom_sf"/>
</dbReference>
<dbReference type="InterPro" id="IPR003034">
    <property type="entry name" value="SAP_dom"/>
</dbReference>
<keyword evidence="5" id="KW-1185">Reference proteome</keyword>
<dbReference type="Gene3D" id="1.10.720.30">
    <property type="entry name" value="SAP domain"/>
    <property type="match status" value="1"/>
</dbReference>
<dbReference type="Gene3D" id="1.10.10.60">
    <property type="entry name" value="Homeodomain-like"/>
    <property type="match status" value="1"/>
</dbReference>
<dbReference type="RefSeq" id="XP_069232512.1">
    <property type="nucleotide sequence ID" value="XM_069370590.1"/>
</dbReference>
<feature type="region of interest" description="Disordered" evidence="1">
    <location>
        <begin position="15"/>
        <end position="50"/>
    </location>
</feature>
<feature type="domain" description="SAP" evidence="3">
    <location>
        <begin position="453"/>
        <end position="487"/>
    </location>
</feature>
<evidence type="ECO:0000313" key="4">
    <source>
        <dbReference type="EMBL" id="KAL1589407.1"/>
    </source>
</evidence>
<reference evidence="4 5" key="1">
    <citation type="journal article" date="2020" name="Microbiol. Resour. Announc.">
        <title>Draft Genome Sequence of a Cladosporium Species Isolated from the Mesophotic Ascidian Didemnum maculosum.</title>
        <authorList>
            <person name="Gioti A."/>
            <person name="Siaperas R."/>
            <person name="Nikolaivits E."/>
            <person name="Le Goff G."/>
            <person name="Ouazzani J."/>
            <person name="Kotoulas G."/>
            <person name="Topakas E."/>
        </authorList>
    </citation>
    <scope>NUCLEOTIDE SEQUENCE [LARGE SCALE GENOMIC DNA]</scope>
    <source>
        <strain evidence="4 5">TM138-S3</strain>
    </source>
</reference>
<accession>A0AB34KWY0</accession>
<dbReference type="EMBL" id="JAAQHG020000005">
    <property type="protein sequence ID" value="KAL1589407.1"/>
    <property type="molecule type" value="Genomic_DNA"/>
</dbReference>
<feature type="compositionally biased region" description="Basic and acidic residues" evidence="1">
    <location>
        <begin position="40"/>
        <end position="49"/>
    </location>
</feature>
<evidence type="ECO:0000313" key="5">
    <source>
        <dbReference type="Proteomes" id="UP000803884"/>
    </source>
</evidence>
<organism evidence="4 5">
    <name type="scientific">Cladosporium halotolerans</name>
    <dbReference type="NCBI Taxonomy" id="1052096"/>
    <lineage>
        <taxon>Eukaryota</taxon>
        <taxon>Fungi</taxon>
        <taxon>Dikarya</taxon>
        <taxon>Ascomycota</taxon>
        <taxon>Pezizomycotina</taxon>
        <taxon>Dothideomycetes</taxon>
        <taxon>Dothideomycetidae</taxon>
        <taxon>Cladosporiales</taxon>
        <taxon>Cladosporiaceae</taxon>
        <taxon>Cladosporium</taxon>
    </lineage>
</organism>
<proteinExistence type="predicted"/>
<dbReference type="InterPro" id="IPR056043">
    <property type="entry name" value="DUF7626"/>
</dbReference>
<feature type="compositionally biased region" description="Polar residues" evidence="1">
    <location>
        <begin position="21"/>
        <end position="39"/>
    </location>
</feature>
<feature type="domain" description="Myb-like" evidence="2">
    <location>
        <begin position="138"/>
        <end position="200"/>
    </location>
</feature>
<protein>
    <recommendedName>
        <fullName evidence="6">SAP domain-containing protein</fullName>
    </recommendedName>
</protein>
<dbReference type="Proteomes" id="UP000803884">
    <property type="component" value="Unassembled WGS sequence"/>
</dbReference>
<evidence type="ECO:0008006" key="6">
    <source>
        <dbReference type="Google" id="ProtNLM"/>
    </source>
</evidence>
<gene>
    <name evidence="4" type="ORF">WHR41_01984</name>
</gene>
<dbReference type="AlphaFoldDB" id="A0AB34KWY0"/>
<feature type="compositionally biased region" description="Polar residues" evidence="1">
    <location>
        <begin position="377"/>
        <end position="387"/>
    </location>
</feature>
<dbReference type="GeneID" id="96003428"/>
<dbReference type="PROSITE" id="PS50800">
    <property type="entry name" value="SAP"/>
    <property type="match status" value="1"/>
</dbReference>
<evidence type="ECO:0000259" key="3">
    <source>
        <dbReference type="PROSITE" id="PS50800"/>
    </source>
</evidence>
<sequence>MAGFSEPLSFVGTKKIKEPSNILNGSSTPDANGNTFTNHGENKFASDSHRRTRFTDQSNIRVLGGKAAGPKPIKANYDADDARIVDLKQQGWSDEYVARKLAEEGRIRYVGRTVGSRWLRIRKALEAKEEEILEDELSDWHDGEDESLEQAVKAIDAKIDKEIAKLRDKKWQQVAFHVADLIQKKKYTAKLCRERYNSLMDGTALKPIELDSDQDGRAEMRGNRIATNRRPREEAAAAAQLEEQQKMAERLAKKEAREANAVIKVTKAQQKKIDAEKIANLKKAAIEQRKTQRLILAQWAAYNRAESAWLLRKKKAEMVLCNKLLGLPAGYRRTKIVEEEDEGEMTDRETDEGALDDGSDDGEHVPSTRSTRKHTRNSGSGSDNPTPNKRVAGSTPIKHVGIGEAEVTDETRASPRSAMTLVELNNVLIRRDLLRSSGQESHEQVVARLHAEDQSATNSVLNDLLKASGLETRGNKQEKIERLQAYDVSRSAAGEQ</sequence>
<dbReference type="InterPro" id="IPR001005">
    <property type="entry name" value="SANT/Myb"/>
</dbReference>
<dbReference type="PROSITE" id="PS50090">
    <property type="entry name" value="MYB_LIKE"/>
    <property type="match status" value="1"/>
</dbReference>
<evidence type="ECO:0000259" key="2">
    <source>
        <dbReference type="PROSITE" id="PS50090"/>
    </source>
</evidence>
<comment type="caution">
    <text evidence="4">The sequence shown here is derived from an EMBL/GenBank/DDBJ whole genome shotgun (WGS) entry which is preliminary data.</text>
</comment>
<dbReference type="Pfam" id="PF24625">
    <property type="entry name" value="DUF7626"/>
    <property type="match status" value="1"/>
</dbReference>
<feature type="region of interest" description="Disordered" evidence="1">
    <location>
        <begin position="336"/>
        <end position="414"/>
    </location>
</feature>
<feature type="compositionally biased region" description="Acidic residues" evidence="1">
    <location>
        <begin position="338"/>
        <end position="360"/>
    </location>
</feature>